<gene>
    <name evidence="7" type="primary">yjeH</name>
    <name evidence="7" type="ORF">VPAL9027_02537</name>
</gene>
<feature type="transmembrane region" description="Helical" evidence="6">
    <location>
        <begin position="379"/>
        <end position="404"/>
    </location>
</feature>
<dbReference type="GO" id="GO:0022857">
    <property type="term" value="F:transmembrane transporter activity"/>
    <property type="evidence" value="ECO:0007669"/>
    <property type="project" value="InterPro"/>
</dbReference>
<keyword evidence="2" id="KW-1003">Cell membrane</keyword>
<dbReference type="Proteomes" id="UP000189475">
    <property type="component" value="Unassembled WGS sequence"/>
</dbReference>
<feature type="transmembrane region" description="Helical" evidence="6">
    <location>
        <begin position="87"/>
        <end position="111"/>
    </location>
</feature>
<dbReference type="PIRSF" id="PIRSF006060">
    <property type="entry name" value="AA_transporter"/>
    <property type="match status" value="1"/>
</dbReference>
<keyword evidence="3 6" id="KW-0812">Transmembrane</keyword>
<feature type="transmembrane region" description="Helical" evidence="6">
    <location>
        <begin position="123"/>
        <end position="140"/>
    </location>
</feature>
<name>A0A1R4B6K4_9VIBR</name>
<comment type="subcellular location">
    <subcellularLocation>
        <location evidence="1">Cell membrane</location>
        <topology evidence="1">Multi-pass membrane protein</topology>
    </subcellularLocation>
</comment>
<protein>
    <submittedName>
        <fullName evidence="7">Inner membrane protein YjeH</fullName>
    </submittedName>
</protein>
<dbReference type="NCBIfam" id="NF008245">
    <property type="entry name" value="PRK11021.1"/>
    <property type="match status" value="1"/>
</dbReference>
<dbReference type="AlphaFoldDB" id="A0A1R4B6K4"/>
<organism evidence="7 8">
    <name type="scientific">Vibrio palustris</name>
    <dbReference type="NCBI Taxonomy" id="1918946"/>
    <lineage>
        <taxon>Bacteria</taxon>
        <taxon>Pseudomonadati</taxon>
        <taxon>Pseudomonadota</taxon>
        <taxon>Gammaproteobacteria</taxon>
        <taxon>Vibrionales</taxon>
        <taxon>Vibrionaceae</taxon>
        <taxon>Vibrio</taxon>
    </lineage>
</organism>
<reference evidence="7 8" key="1">
    <citation type="submission" date="2017-02" db="EMBL/GenBank/DDBJ databases">
        <authorList>
            <person name="Peterson S.W."/>
        </authorList>
    </citation>
    <scope>NUCLEOTIDE SEQUENCE [LARGE SCALE GENOMIC DNA]</scope>
    <source>
        <strain evidence="7 8">CECT 9027</strain>
    </source>
</reference>
<dbReference type="OrthoDB" id="9117841at2"/>
<evidence type="ECO:0000256" key="4">
    <source>
        <dbReference type="ARBA" id="ARBA00022989"/>
    </source>
</evidence>
<evidence type="ECO:0000256" key="3">
    <source>
        <dbReference type="ARBA" id="ARBA00022692"/>
    </source>
</evidence>
<dbReference type="PANTHER" id="PTHR42770">
    <property type="entry name" value="AMINO ACID TRANSPORTER-RELATED"/>
    <property type="match status" value="1"/>
</dbReference>
<dbReference type="PANTHER" id="PTHR42770:SF13">
    <property type="entry name" value="L-METHIONINE_BRANCHED-CHAIN AMINO ACID EXPORTER YJEH"/>
    <property type="match status" value="1"/>
</dbReference>
<proteinExistence type="predicted"/>
<feature type="transmembrane region" description="Helical" evidence="6">
    <location>
        <begin position="319"/>
        <end position="337"/>
    </location>
</feature>
<feature type="transmembrane region" description="Helical" evidence="6">
    <location>
        <begin position="217"/>
        <end position="242"/>
    </location>
</feature>
<feature type="transmembrane region" description="Helical" evidence="6">
    <location>
        <begin position="262"/>
        <end position="286"/>
    </location>
</feature>
<dbReference type="STRING" id="1918946.VPAL9027_02537"/>
<feature type="transmembrane region" description="Helical" evidence="6">
    <location>
        <begin position="147"/>
        <end position="164"/>
    </location>
</feature>
<dbReference type="GO" id="GO:0005886">
    <property type="term" value="C:plasma membrane"/>
    <property type="evidence" value="ECO:0007669"/>
    <property type="project" value="UniProtKB-SubCell"/>
</dbReference>
<evidence type="ECO:0000256" key="6">
    <source>
        <dbReference type="SAM" id="Phobius"/>
    </source>
</evidence>
<feature type="transmembrane region" description="Helical" evidence="6">
    <location>
        <begin position="42"/>
        <end position="60"/>
    </location>
</feature>
<dbReference type="EMBL" id="FUFT01000005">
    <property type="protein sequence ID" value="SJL84548.1"/>
    <property type="molecule type" value="Genomic_DNA"/>
</dbReference>
<feature type="transmembrane region" description="Helical" evidence="6">
    <location>
        <begin position="184"/>
        <end position="205"/>
    </location>
</feature>
<keyword evidence="8" id="KW-1185">Reference proteome</keyword>
<dbReference type="Gene3D" id="1.20.1740.10">
    <property type="entry name" value="Amino acid/polyamine transporter I"/>
    <property type="match status" value="1"/>
</dbReference>
<keyword evidence="4 6" id="KW-1133">Transmembrane helix</keyword>
<evidence type="ECO:0000256" key="1">
    <source>
        <dbReference type="ARBA" id="ARBA00004651"/>
    </source>
</evidence>
<accession>A0A1R4B6K4</accession>
<evidence type="ECO:0000313" key="7">
    <source>
        <dbReference type="EMBL" id="SJL84548.1"/>
    </source>
</evidence>
<dbReference type="InterPro" id="IPR050367">
    <property type="entry name" value="APC_superfamily"/>
</dbReference>
<dbReference type="InterPro" id="IPR002293">
    <property type="entry name" value="AA/rel_permease1"/>
</dbReference>
<evidence type="ECO:0000256" key="2">
    <source>
        <dbReference type="ARBA" id="ARBA00022475"/>
    </source>
</evidence>
<feature type="transmembrane region" description="Helical" evidence="6">
    <location>
        <begin position="12"/>
        <end position="36"/>
    </location>
</feature>
<evidence type="ECO:0000313" key="8">
    <source>
        <dbReference type="Proteomes" id="UP000189475"/>
    </source>
</evidence>
<feature type="transmembrane region" description="Helical" evidence="6">
    <location>
        <begin position="343"/>
        <end position="367"/>
    </location>
</feature>
<evidence type="ECO:0000256" key="5">
    <source>
        <dbReference type="ARBA" id="ARBA00023136"/>
    </source>
</evidence>
<sequence>MHQLKQDITLFSGISQLATTLLGTGLFMVPAIASGITGSLTLWAWCILFIAICPIALTFATMGKHYPNAGGTAYFVRRAFNKRLENAVAWLFMSIMPVGIPPAIALAGGFLKPILPSFLAHDWAAQLLTIALLLIVNLMGSKSSGQLQSLIALCIFALIGGFFWQGNIGLDDLVMPTLHAQDAISIGEALAVMFWCFVGIEAFAHMGEEFKNPQRDFPIAILAGCFIAGCVYWACTVVILKFHAYGSSHFDNGSIPWLSDHLFGSNMALVISILGFFACFASVNLYTQSLSRMVLSQARQYRPSSALVSVSSRGVPVRATYVVFAVITASCVLGLVTELDLSIFLKLANSVFVMIYLLAMLAATRLLTGKARHLARLSLLLCTLVFLCLGWSMLYAVIILLVFMRPWQRTQQRHYAQS</sequence>
<keyword evidence="5 6" id="KW-0472">Membrane</keyword>
<dbReference type="Pfam" id="PF13520">
    <property type="entry name" value="AA_permease_2"/>
    <property type="match status" value="1"/>
</dbReference>
<dbReference type="RefSeq" id="WP_077314904.1">
    <property type="nucleotide sequence ID" value="NZ_AP024888.1"/>
</dbReference>